<dbReference type="NCBIfam" id="NF000648">
    <property type="entry name" value="PRK00026.1"/>
    <property type="match status" value="1"/>
</dbReference>
<evidence type="ECO:0000313" key="20">
    <source>
        <dbReference type="Proteomes" id="UP000239485"/>
    </source>
</evidence>
<evidence type="ECO:0000256" key="7">
    <source>
        <dbReference type="ARBA" id="ARBA00022490"/>
    </source>
</evidence>
<comment type="function">
    <text evidence="1 15 17">Specifically methylates guanosine-37 in various tRNAs.</text>
</comment>
<feature type="binding site" evidence="15 16">
    <location>
        <position position="117"/>
    </location>
    <ligand>
        <name>S-adenosyl-L-methionine</name>
        <dbReference type="ChEBI" id="CHEBI:59789"/>
    </ligand>
</feature>
<evidence type="ECO:0000256" key="16">
    <source>
        <dbReference type="PIRSR" id="PIRSR000386-1"/>
    </source>
</evidence>
<comment type="caution">
    <text evidence="19">The sequence shown here is derived from an EMBL/GenBank/DDBJ whole genome shotgun (WGS) entry which is preliminary data.</text>
</comment>
<feature type="domain" description="tRNA methyltransferase TRMD/TRM10-type" evidence="18">
    <location>
        <begin position="1"/>
        <end position="236"/>
    </location>
</feature>
<evidence type="ECO:0000256" key="13">
    <source>
        <dbReference type="ARBA" id="ARBA00033392"/>
    </source>
</evidence>
<dbReference type="HAMAP" id="MF_00605">
    <property type="entry name" value="TrmD"/>
    <property type="match status" value="1"/>
</dbReference>
<feature type="binding site" evidence="15 16">
    <location>
        <begin position="142"/>
        <end position="147"/>
    </location>
    <ligand>
        <name>S-adenosyl-L-methionine</name>
        <dbReference type="ChEBI" id="CHEBI:59789"/>
    </ligand>
</feature>
<evidence type="ECO:0000256" key="5">
    <source>
        <dbReference type="ARBA" id="ARBA00012807"/>
    </source>
</evidence>
<evidence type="ECO:0000256" key="15">
    <source>
        <dbReference type="HAMAP-Rule" id="MF_00605"/>
    </source>
</evidence>
<dbReference type="OrthoDB" id="9807416at2"/>
<dbReference type="PIRSF" id="PIRSF000386">
    <property type="entry name" value="tRNA_mtase"/>
    <property type="match status" value="1"/>
</dbReference>
<evidence type="ECO:0000256" key="9">
    <source>
        <dbReference type="ARBA" id="ARBA00022679"/>
    </source>
</evidence>
<dbReference type="EMBL" id="PTJD01000001">
    <property type="protein sequence ID" value="PPK98527.1"/>
    <property type="molecule type" value="Genomic_DNA"/>
</dbReference>
<dbReference type="GO" id="GO:0052906">
    <property type="term" value="F:tRNA (guanine(37)-N1)-methyltransferase activity"/>
    <property type="evidence" value="ECO:0007669"/>
    <property type="project" value="UniProtKB-UniRule"/>
</dbReference>
<keyword evidence="20" id="KW-1185">Reference proteome</keyword>
<evidence type="ECO:0000256" key="14">
    <source>
        <dbReference type="ARBA" id="ARBA00047783"/>
    </source>
</evidence>
<dbReference type="FunFam" id="3.40.1280.10:FF:000001">
    <property type="entry name" value="tRNA (guanine-N(1)-)-methyltransferase"/>
    <property type="match status" value="1"/>
</dbReference>
<dbReference type="Gene3D" id="1.10.1270.20">
    <property type="entry name" value="tRNA(m1g37)methyltransferase, domain 2"/>
    <property type="match status" value="1"/>
</dbReference>
<evidence type="ECO:0000256" key="10">
    <source>
        <dbReference type="ARBA" id="ARBA00022691"/>
    </source>
</evidence>
<evidence type="ECO:0000256" key="11">
    <source>
        <dbReference type="ARBA" id="ARBA00022694"/>
    </source>
</evidence>
<evidence type="ECO:0000256" key="6">
    <source>
        <dbReference type="ARBA" id="ARBA00014679"/>
    </source>
</evidence>
<evidence type="ECO:0000313" key="19">
    <source>
        <dbReference type="EMBL" id="PPK98527.1"/>
    </source>
</evidence>
<dbReference type="GO" id="GO:0005829">
    <property type="term" value="C:cytosol"/>
    <property type="evidence" value="ECO:0007669"/>
    <property type="project" value="TreeGrafter"/>
</dbReference>
<dbReference type="InterPro" id="IPR029026">
    <property type="entry name" value="tRNA_m1G_MTases_N"/>
</dbReference>
<dbReference type="AlphaFoldDB" id="A0A2S6IVY8"/>
<protein>
    <recommendedName>
        <fullName evidence="6 15">tRNA (guanine-N(1)-)-methyltransferase</fullName>
        <ecNumber evidence="5 15">2.1.1.228</ecNumber>
    </recommendedName>
    <alternativeName>
        <fullName evidence="12 15">M1G-methyltransferase</fullName>
    </alternativeName>
    <alternativeName>
        <fullName evidence="13 15">tRNA [GM37] methyltransferase</fullName>
    </alternativeName>
</protein>
<evidence type="ECO:0000256" key="8">
    <source>
        <dbReference type="ARBA" id="ARBA00022603"/>
    </source>
</evidence>
<dbReference type="InterPro" id="IPR029028">
    <property type="entry name" value="Alpha/beta_knot_MTases"/>
</dbReference>
<dbReference type="CDD" id="cd18080">
    <property type="entry name" value="TrmD-like"/>
    <property type="match status" value="1"/>
</dbReference>
<dbReference type="PANTHER" id="PTHR46417:SF1">
    <property type="entry name" value="TRNA (GUANINE-N(1)-)-METHYLTRANSFERASE"/>
    <property type="match status" value="1"/>
</dbReference>
<comment type="catalytic activity">
    <reaction evidence="14 15 17">
        <text>guanosine(37) in tRNA + S-adenosyl-L-methionine = N(1)-methylguanosine(37) in tRNA + S-adenosyl-L-homocysteine + H(+)</text>
        <dbReference type="Rhea" id="RHEA:36899"/>
        <dbReference type="Rhea" id="RHEA-COMP:10145"/>
        <dbReference type="Rhea" id="RHEA-COMP:10147"/>
        <dbReference type="ChEBI" id="CHEBI:15378"/>
        <dbReference type="ChEBI" id="CHEBI:57856"/>
        <dbReference type="ChEBI" id="CHEBI:59789"/>
        <dbReference type="ChEBI" id="CHEBI:73542"/>
        <dbReference type="ChEBI" id="CHEBI:74269"/>
        <dbReference type="EC" id="2.1.1.228"/>
    </reaction>
</comment>
<dbReference type="FunFam" id="1.10.1270.20:FF:000002">
    <property type="entry name" value="tRNA (guanine-N(1)-)-methyltransferase"/>
    <property type="match status" value="1"/>
</dbReference>
<gene>
    <name evidence="15" type="primary">trmD</name>
    <name evidence="19" type="ORF">CLV92_101223</name>
</gene>
<keyword evidence="7 15" id="KW-0963">Cytoplasm</keyword>
<dbReference type="RefSeq" id="WP_104430921.1">
    <property type="nucleotide sequence ID" value="NZ_PTJD01000001.1"/>
</dbReference>
<dbReference type="InterPro" id="IPR016009">
    <property type="entry name" value="tRNA_MeTrfase_TRMD/TRM10"/>
</dbReference>
<comment type="subunit">
    <text evidence="4 15 17">Homodimer.</text>
</comment>
<evidence type="ECO:0000256" key="2">
    <source>
        <dbReference type="ARBA" id="ARBA00004496"/>
    </source>
</evidence>
<comment type="subcellular location">
    <subcellularLocation>
        <location evidence="2 15 17">Cytoplasm</location>
    </subcellularLocation>
</comment>
<organism evidence="19 20">
    <name type="scientific">Kineococcus xinjiangensis</name>
    <dbReference type="NCBI Taxonomy" id="512762"/>
    <lineage>
        <taxon>Bacteria</taxon>
        <taxon>Bacillati</taxon>
        <taxon>Actinomycetota</taxon>
        <taxon>Actinomycetes</taxon>
        <taxon>Kineosporiales</taxon>
        <taxon>Kineosporiaceae</taxon>
        <taxon>Kineococcus</taxon>
    </lineage>
</organism>
<keyword evidence="11 15" id="KW-0819">tRNA processing</keyword>
<dbReference type="InterPro" id="IPR002649">
    <property type="entry name" value="tRNA_m1G_MeTrfase_TrmD"/>
</dbReference>
<dbReference type="InterPro" id="IPR023148">
    <property type="entry name" value="tRNA_m1G_MeTrfase_C_sf"/>
</dbReference>
<evidence type="ECO:0000256" key="4">
    <source>
        <dbReference type="ARBA" id="ARBA00011738"/>
    </source>
</evidence>
<accession>A0A2S6IVY8</accession>
<dbReference type="Pfam" id="PF01746">
    <property type="entry name" value="tRNA_m1G_MT"/>
    <property type="match status" value="1"/>
</dbReference>
<evidence type="ECO:0000256" key="17">
    <source>
        <dbReference type="RuleBase" id="RU003464"/>
    </source>
</evidence>
<evidence type="ECO:0000256" key="1">
    <source>
        <dbReference type="ARBA" id="ARBA00002634"/>
    </source>
</evidence>
<keyword evidence="10 15" id="KW-0949">S-adenosyl-L-methionine</keyword>
<name>A0A2S6IVY8_9ACTN</name>
<evidence type="ECO:0000256" key="12">
    <source>
        <dbReference type="ARBA" id="ARBA00029736"/>
    </source>
</evidence>
<keyword evidence="8 15" id="KW-0489">Methyltransferase</keyword>
<keyword evidence="9 15" id="KW-0808">Transferase</keyword>
<proteinExistence type="inferred from homology"/>
<sequence>MRVDVVTIFGEYLQPLSLSLIGRAREEGLLDLRVRDLREHTHDRHRTVDDTPYGGGAGMLMRPEPWGEALDAVLADPPGDARPEGPVLLVPSPAGEVFRQATAVELAAEPWLVFACGRYEGIDARVVEHYASRGVRVREVSLGDYVLNGGEVAVLVIVEAVARLLPGVVGNAASVEEESHAAAHSGLLEHPAYTKPATWRGLDVPAVLTSGHHGLVARWRRDEALRRTARRRPDIVAALDAARCDAADLRVLAEEGFSPDAGGGFREHPPAVAD</sequence>
<dbReference type="EC" id="2.1.1.228" evidence="5 15"/>
<comment type="similarity">
    <text evidence="3 15 17">Belongs to the RNA methyltransferase TrmD family.</text>
</comment>
<dbReference type="GO" id="GO:0002939">
    <property type="term" value="P:tRNA N1-guanine methylation"/>
    <property type="evidence" value="ECO:0007669"/>
    <property type="project" value="TreeGrafter"/>
</dbReference>
<evidence type="ECO:0000259" key="18">
    <source>
        <dbReference type="Pfam" id="PF01746"/>
    </source>
</evidence>
<dbReference type="SUPFAM" id="SSF75217">
    <property type="entry name" value="alpha/beta knot"/>
    <property type="match status" value="1"/>
</dbReference>
<dbReference type="Gene3D" id="3.40.1280.10">
    <property type="match status" value="1"/>
</dbReference>
<dbReference type="PANTHER" id="PTHR46417">
    <property type="entry name" value="TRNA (GUANINE-N(1)-)-METHYLTRANSFERASE"/>
    <property type="match status" value="1"/>
</dbReference>
<dbReference type="NCBIfam" id="TIGR00088">
    <property type="entry name" value="trmD"/>
    <property type="match status" value="1"/>
</dbReference>
<evidence type="ECO:0000256" key="3">
    <source>
        <dbReference type="ARBA" id="ARBA00007630"/>
    </source>
</evidence>
<reference evidence="19 20" key="1">
    <citation type="submission" date="2018-02" db="EMBL/GenBank/DDBJ databases">
        <title>Genomic Encyclopedia of Archaeal and Bacterial Type Strains, Phase II (KMG-II): from individual species to whole genera.</title>
        <authorList>
            <person name="Goeker M."/>
        </authorList>
    </citation>
    <scope>NUCLEOTIDE SEQUENCE [LARGE SCALE GENOMIC DNA]</scope>
    <source>
        <strain evidence="19 20">DSM 22857</strain>
    </source>
</reference>
<dbReference type="Proteomes" id="UP000239485">
    <property type="component" value="Unassembled WGS sequence"/>
</dbReference>